<dbReference type="Pfam" id="PF18962">
    <property type="entry name" value="Por_Secre_tail"/>
    <property type="match status" value="1"/>
</dbReference>
<feature type="domain" description="Secretion system C-terminal sorting" evidence="4">
    <location>
        <begin position="1286"/>
        <end position="1355"/>
    </location>
</feature>
<evidence type="ECO:0000313" key="5">
    <source>
        <dbReference type="EMBL" id="GGM84416.1"/>
    </source>
</evidence>
<dbReference type="InterPro" id="IPR013517">
    <property type="entry name" value="FG-GAP"/>
</dbReference>
<evidence type="ECO:0000256" key="3">
    <source>
        <dbReference type="ARBA" id="ARBA00023180"/>
    </source>
</evidence>
<keyword evidence="6" id="KW-1185">Reference proteome</keyword>
<comment type="caution">
    <text evidence="5">The sequence shown here is derived from an EMBL/GenBank/DDBJ whole genome shotgun (WGS) entry which is preliminary data.</text>
</comment>
<protein>
    <recommendedName>
        <fullName evidence="4">Secretion system C-terminal sorting domain-containing protein</fullName>
    </recommendedName>
</protein>
<dbReference type="SUPFAM" id="SSF69318">
    <property type="entry name" value="Integrin alpha N-terminal domain"/>
    <property type="match status" value="5"/>
</dbReference>
<keyword evidence="2" id="KW-0677">Repeat</keyword>
<evidence type="ECO:0000256" key="1">
    <source>
        <dbReference type="ARBA" id="ARBA00022729"/>
    </source>
</evidence>
<dbReference type="NCBIfam" id="TIGR04183">
    <property type="entry name" value="Por_Secre_tail"/>
    <property type="match status" value="1"/>
</dbReference>
<dbReference type="EMBL" id="BMLI01000001">
    <property type="protein sequence ID" value="GGM84416.1"/>
    <property type="molecule type" value="Genomic_DNA"/>
</dbReference>
<organism evidence="5 6">
    <name type="scientific">Dyadobacter beijingensis</name>
    <dbReference type="NCBI Taxonomy" id="365489"/>
    <lineage>
        <taxon>Bacteria</taxon>
        <taxon>Pseudomonadati</taxon>
        <taxon>Bacteroidota</taxon>
        <taxon>Cytophagia</taxon>
        <taxon>Cytophagales</taxon>
        <taxon>Spirosomataceae</taxon>
        <taxon>Dyadobacter</taxon>
    </lineage>
</organism>
<dbReference type="Pfam" id="PF01839">
    <property type="entry name" value="FG-GAP"/>
    <property type="match status" value="11"/>
</dbReference>
<dbReference type="InterPro" id="IPR013519">
    <property type="entry name" value="Int_alpha_beta-p"/>
</dbReference>
<dbReference type="Proteomes" id="UP000632339">
    <property type="component" value="Unassembled WGS sequence"/>
</dbReference>
<keyword evidence="1" id="KW-0732">Signal</keyword>
<dbReference type="PANTHER" id="PTHR23220">
    <property type="entry name" value="INTEGRIN ALPHA"/>
    <property type="match status" value="1"/>
</dbReference>
<sequence>MKNRYHYLFLSLFVCCILFHKKIGETFTLKTHNKVPITREAASKEPVLVPDSTLKNIQQLISQREYHISYDAQTRTYQSPNRKQNLRASYSPGVLTLQKRVDSTHSGFKLKLINKGIFADGELLYTTDGNSKLAALENTVSIDHGRFTEEFVNNEEGVRQNFIIDSAPAGAKSLQIKVAVEGASVRDMGKNELRFITGIMEEGGNEELIYNGLKCWDANGKVLDATLAYQDNHIQIAVGVANAAFPVTVDPIVNGTYAQYADKFLEIHQSNAWFGYSVSSAGDVNGDGYSDVIIGAPKYDNGQTDEGAAFVFPGTAGGLSLAATVLQSNQDNAQAGFSVSSAGDVNKDGYSDVLVGVPYYDAGQTDEGVVFLHLGSANGVSVNPNRVLEINQTAANFGISVAMAGDVNGDGHSDILIGAHQYDNGQLNEGAAFLFYGNANNVGGGAVTLEANQAGAMMGYAVASAGYLDADGFTDVMVGARLYSNGQAYEGAVFIYKGSAAGLVTSNPYRLESNQVDARFGHSLAPAGDVDGDGNADIIIGAYLYEQNPAFAQNAGAAYLYFGTGGSSAPVWNETLIPGTQQEAWFGWAVAGAGDLNGDGFSDFVIGARYFDNEKPNEGAAFVYYGNAKRSFPYHRAMITSYQPEAWLGSAVASAGDVNGDGYSDLLIGAYTYDNGQNDEGAAMIYHGGGMAPSESSKIAMSDSVASRRFGAVVANVGDIDGDGFDDVAVSSSGAGSFGRTTFLYGSQSGGIGNPIYYWNRIPALNIGRTVAGAGDVNGDGFADVIVGAPNYANTGESLAILYYGTVNGIDTLREQVLTDSNTGSLFGTAVAGATDLNGDHYADVAIGAPKYKVGNEVRGAVFVYYGSANGLITTPKILEGKHINSSMGAAVAGLGDVNGDHYGDLIVGAPTTNTAAVEGGMAWVYYGSANGVDNSTTFFKNDNAYAHFGAAVASGGDVNGDSYNECIVGLPGYGLQKEGAIAVYHGASGGLTEPNKRFYRGGMPNSAFGTSVSGAGDVNGDGYSDILAGAGKHGWPHPEAGSVSLILGSRYGLSNYPDWEVLGTSAMDHLGASVSGAGDLNGDGFSDMIVGIPDLDGIGQNTGGVQVYLGGSEWESAPDQFTQIAKQSKLKLYNADLATLYSPNLAGQGSESNFGIGLFCRSFLGKAKGKLVWETKTNGQPFSSKPNTPIGNSVAFTGSQADFVDLGYFGKELKSLVPKLTPETKVRARVKYELATALTGQVYGPWRYLPAFLSGQSVAPPPQDIASNLRMQAEVLENAVESVSVYPNPASEKLFIRANPQNAVTGVKLVSGSGNVIFHAGRPQQEIDLKGITPGMYILVTKHADGSEMAHKVAVRK</sequence>
<evidence type="ECO:0000259" key="4">
    <source>
        <dbReference type="Pfam" id="PF18962"/>
    </source>
</evidence>
<dbReference type="InterPro" id="IPR000413">
    <property type="entry name" value="Integrin_alpha"/>
</dbReference>
<name>A0ABQ2HM70_9BACT</name>
<dbReference type="InterPro" id="IPR026444">
    <property type="entry name" value="Secre_tail"/>
</dbReference>
<gene>
    <name evidence="5" type="ORF">GCM10010967_15330</name>
</gene>
<dbReference type="SMART" id="SM00191">
    <property type="entry name" value="Int_alpha"/>
    <property type="match status" value="14"/>
</dbReference>
<proteinExistence type="predicted"/>
<dbReference type="RefSeq" id="WP_019944526.1">
    <property type="nucleotide sequence ID" value="NZ_BMLI01000001.1"/>
</dbReference>
<dbReference type="PROSITE" id="PS51470">
    <property type="entry name" value="FG_GAP"/>
    <property type="match status" value="13"/>
</dbReference>
<evidence type="ECO:0000256" key="2">
    <source>
        <dbReference type="ARBA" id="ARBA00022737"/>
    </source>
</evidence>
<keyword evidence="3" id="KW-0325">Glycoprotein</keyword>
<evidence type="ECO:0000313" key="6">
    <source>
        <dbReference type="Proteomes" id="UP000632339"/>
    </source>
</evidence>
<reference evidence="6" key="1">
    <citation type="journal article" date="2019" name="Int. J. Syst. Evol. Microbiol.">
        <title>The Global Catalogue of Microorganisms (GCM) 10K type strain sequencing project: providing services to taxonomists for standard genome sequencing and annotation.</title>
        <authorList>
            <consortium name="The Broad Institute Genomics Platform"/>
            <consortium name="The Broad Institute Genome Sequencing Center for Infectious Disease"/>
            <person name="Wu L."/>
            <person name="Ma J."/>
        </authorList>
    </citation>
    <scope>NUCLEOTIDE SEQUENCE [LARGE SCALE GENOMIC DNA]</scope>
    <source>
        <strain evidence="6">CGMCC 1.6375</strain>
    </source>
</reference>
<dbReference type="InterPro" id="IPR028994">
    <property type="entry name" value="Integrin_alpha_N"/>
</dbReference>
<dbReference type="Gene3D" id="2.130.10.130">
    <property type="entry name" value="Integrin alpha, N-terminal"/>
    <property type="match status" value="6"/>
</dbReference>
<accession>A0ABQ2HM70</accession>
<dbReference type="PRINTS" id="PR01185">
    <property type="entry name" value="INTEGRINA"/>
</dbReference>
<dbReference type="PANTHER" id="PTHR23220:SF122">
    <property type="entry name" value="INTEGRIN ALPHA-PS1"/>
    <property type="match status" value="1"/>
</dbReference>